<protein>
    <submittedName>
        <fullName evidence="3">Putative dehydrogenase</fullName>
    </submittedName>
</protein>
<dbReference type="PANTHER" id="PTHR43377:SF6">
    <property type="entry name" value="GFO_IDH_MOCA-LIKE OXIDOREDUCTASE N-TERMINAL DOMAIN-CONTAINING PROTEIN"/>
    <property type="match status" value="1"/>
</dbReference>
<dbReference type="Proteomes" id="UP000579281">
    <property type="component" value="Unassembled WGS sequence"/>
</dbReference>
<dbReference type="SUPFAM" id="SSF51735">
    <property type="entry name" value="NAD(P)-binding Rossmann-fold domains"/>
    <property type="match status" value="1"/>
</dbReference>
<dbReference type="InterPro" id="IPR051450">
    <property type="entry name" value="Gfo/Idh/MocA_Oxidoreductases"/>
</dbReference>
<sequence>MIKLALIGCGKWGKHYLKTLTSIEGCELKWVCDLDLRKLKEAVSAYPQIKYTENKADILNDGTVQGVVIATTPESHYMLAKEFISKGKAVLVEKPVTMNRKDSIDLTHLAAAQNTILMAGYTLIYHPAVKTIKRFLEENDNIDNLCYLNMSRTNSSSQCSGVDVLHDLAVHDIYLSRHLIGEDPIWVIAQGGSYPKSADNNVAYILLGFPNGKIASIFASFIHTEKTRKITLVTSKAKLVFDDVQPADKKIQLLINGDNNHALKIEENLEPLKLECLHFIECINENKEPHSGRENIHFVAKITDCISDSLAKGGEKVMIR</sequence>
<evidence type="ECO:0000259" key="1">
    <source>
        <dbReference type="Pfam" id="PF01408"/>
    </source>
</evidence>
<feature type="domain" description="Gfo/Idh/MocA-like oxidoreductase N-terminal" evidence="1">
    <location>
        <begin position="2"/>
        <end position="121"/>
    </location>
</feature>
<dbReference type="PANTHER" id="PTHR43377">
    <property type="entry name" value="BILIVERDIN REDUCTASE A"/>
    <property type="match status" value="1"/>
</dbReference>
<dbReference type="SUPFAM" id="SSF55347">
    <property type="entry name" value="Glyceraldehyde-3-phosphate dehydrogenase-like, C-terminal domain"/>
    <property type="match status" value="1"/>
</dbReference>
<accession>A0A841KPG4</accession>
<dbReference type="EMBL" id="JACHEN010000007">
    <property type="protein sequence ID" value="MBB6215356.1"/>
    <property type="molecule type" value="Genomic_DNA"/>
</dbReference>
<dbReference type="GO" id="GO:0000166">
    <property type="term" value="F:nucleotide binding"/>
    <property type="evidence" value="ECO:0007669"/>
    <property type="project" value="InterPro"/>
</dbReference>
<dbReference type="InterPro" id="IPR000683">
    <property type="entry name" value="Gfo/Idh/MocA-like_OxRdtase_N"/>
</dbReference>
<dbReference type="Pfam" id="PF01408">
    <property type="entry name" value="GFO_IDH_MocA"/>
    <property type="match status" value="1"/>
</dbReference>
<evidence type="ECO:0000259" key="2">
    <source>
        <dbReference type="Pfam" id="PF22725"/>
    </source>
</evidence>
<proteinExistence type="predicted"/>
<keyword evidence="4" id="KW-1185">Reference proteome</keyword>
<dbReference type="Pfam" id="PF22725">
    <property type="entry name" value="GFO_IDH_MocA_C3"/>
    <property type="match status" value="1"/>
</dbReference>
<feature type="domain" description="GFO/IDH/MocA-like oxidoreductase" evidence="2">
    <location>
        <begin position="161"/>
        <end position="239"/>
    </location>
</feature>
<dbReference type="AlphaFoldDB" id="A0A841KPG4"/>
<reference evidence="3 4" key="1">
    <citation type="submission" date="2020-08" db="EMBL/GenBank/DDBJ databases">
        <title>Genomic Encyclopedia of Type Strains, Phase IV (KMG-IV): sequencing the most valuable type-strain genomes for metagenomic binning, comparative biology and taxonomic classification.</title>
        <authorList>
            <person name="Goeker M."/>
        </authorList>
    </citation>
    <scope>NUCLEOTIDE SEQUENCE [LARGE SCALE GENOMIC DNA]</scope>
    <source>
        <strain evidence="3 4">DSM 103526</strain>
    </source>
</reference>
<evidence type="ECO:0000313" key="4">
    <source>
        <dbReference type="Proteomes" id="UP000579281"/>
    </source>
</evidence>
<dbReference type="RefSeq" id="WP_184309583.1">
    <property type="nucleotide sequence ID" value="NZ_JACHEN010000007.1"/>
</dbReference>
<organism evidence="3 4">
    <name type="scientific">Anaerosolibacter carboniphilus</name>
    <dbReference type="NCBI Taxonomy" id="1417629"/>
    <lineage>
        <taxon>Bacteria</taxon>
        <taxon>Bacillati</taxon>
        <taxon>Bacillota</taxon>
        <taxon>Clostridia</taxon>
        <taxon>Peptostreptococcales</taxon>
        <taxon>Thermotaleaceae</taxon>
        <taxon>Anaerosolibacter</taxon>
    </lineage>
</organism>
<dbReference type="InterPro" id="IPR055170">
    <property type="entry name" value="GFO_IDH_MocA-like_dom"/>
</dbReference>
<evidence type="ECO:0000313" key="3">
    <source>
        <dbReference type="EMBL" id="MBB6215356.1"/>
    </source>
</evidence>
<dbReference type="InterPro" id="IPR036291">
    <property type="entry name" value="NAD(P)-bd_dom_sf"/>
</dbReference>
<name>A0A841KPG4_9FIRM</name>
<comment type="caution">
    <text evidence="3">The sequence shown here is derived from an EMBL/GenBank/DDBJ whole genome shotgun (WGS) entry which is preliminary data.</text>
</comment>
<dbReference type="Gene3D" id="3.30.360.10">
    <property type="entry name" value="Dihydrodipicolinate Reductase, domain 2"/>
    <property type="match status" value="1"/>
</dbReference>
<dbReference type="Gene3D" id="3.40.50.720">
    <property type="entry name" value="NAD(P)-binding Rossmann-like Domain"/>
    <property type="match status" value="1"/>
</dbReference>
<gene>
    <name evidence="3" type="ORF">HNQ80_001445</name>
</gene>